<proteinExistence type="predicted"/>
<dbReference type="InterPro" id="IPR014581">
    <property type="entry name" value="UCP033303"/>
</dbReference>
<dbReference type="PIRSF" id="PIRSF033303">
    <property type="entry name" value="UCP033303"/>
    <property type="match status" value="1"/>
</dbReference>
<dbReference type="STRING" id="521013.SAMN04488567_0347"/>
<dbReference type="Proteomes" id="UP000198922">
    <property type="component" value="Unassembled WGS sequence"/>
</dbReference>
<gene>
    <name evidence="1" type="ORF">SAMN04488567_0347</name>
</gene>
<dbReference type="InterPro" id="IPR009758">
    <property type="entry name" value="DUF1326"/>
</dbReference>
<evidence type="ECO:0008006" key="3">
    <source>
        <dbReference type="Google" id="ProtNLM"/>
    </source>
</evidence>
<evidence type="ECO:0000313" key="1">
    <source>
        <dbReference type="EMBL" id="SDF42612.1"/>
    </source>
</evidence>
<dbReference type="EMBL" id="FNAT01000014">
    <property type="protein sequence ID" value="SDF42612.1"/>
    <property type="molecule type" value="Genomic_DNA"/>
</dbReference>
<reference evidence="2" key="1">
    <citation type="submission" date="2016-10" db="EMBL/GenBank/DDBJ databases">
        <authorList>
            <person name="Varghese N."/>
            <person name="Submissions S."/>
        </authorList>
    </citation>
    <scope>NUCLEOTIDE SEQUENCE [LARGE SCALE GENOMIC DNA]</scope>
    <source>
        <strain evidence="2">DSM 21424</strain>
    </source>
</reference>
<dbReference type="AlphaFoldDB" id="A0A1G7KZB3"/>
<name>A0A1G7KZB3_9RHOB</name>
<keyword evidence="2" id="KW-1185">Reference proteome</keyword>
<dbReference type="RefSeq" id="WP_090115193.1">
    <property type="nucleotide sequence ID" value="NZ_FNAT01000014.1"/>
</dbReference>
<dbReference type="OrthoDB" id="9802256at2"/>
<protein>
    <recommendedName>
        <fullName evidence="3">DUF1326 domain-containing protein</fullName>
    </recommendedName>
</protein>
<accession>A0A1G7KZB3</accession>
<dbReference type="Pfam" id="PF07040">
    <property type="entry name" value="DUF1326"/>
    <property type="match status" value="1"/>
</dbReference>
<evidence type="ECO:0000313" key="2">
    <source>
        <dbReference type="Proteomes" id="UP000198922"/>
    </source>
</evidence>
<sequence length="212" mass="23204">MIDWYVEGESFSNCNCAYGCPCQFEDLPTHGHCRGFEALRIDRGHFGDTRLDGLKVALLYAWPGPVFEGGGELQAVIDARAEPDQRAALEQVLQGGETEEAATHWWVYRTMSDTLHPTLYLPIEIDLDIAARRAHVTIPGVIDGTGRPIKPPHSDGEHRVRIQIPGGIEFETAEIGSASTRSGPDSAIALDLSDSYGQFNQLRHSGRGVVHG</sequence>
<organism evidence="1 2">
    <name type="scientific">Limimaricola pyoseonensis</name>
    <dbReference type="NCBI Taxonomy" id="521013"/>
    <lineage>
        <taxon>Bacteria</taxon>
        <taxon>Pseudomonadati</taxon>
        <taxon>Pseudomonadota</taxon>
        <taxon>Alphaproteobacteria</taxon>
        <taxon>Rhodobacterales</taxon>
        <taxon>Paracoccaceae</taxon>
        <taxon>Limimaricola</taxon>
    </lineage>
</organism>